<dbReference type="InterPro" id="IPR002657">
    <property type="entry name" value="BilAc:Na_symport/Acr3"/>
</dbReference>
<proteinExistence type="predicted"/>
<evidence type="ECO:0000256" key="4">
    <source>
        <dbReference type="ARBA" id="ARBA00023136"/>
    </source>
</evidence>
<reference evidence="7" key="1">
    <citation type="submission" date="2021-10" db="EMBL/GenBank/DDBJ databases">
        <title>Novel species in genus Arthrobacter.</title>
        <authorList>
            <person name="Liu Y."/>
        </authorList>
    </citation>
    <scope>NUCLEOTIDE SEQUENCE</scope>
    <source>
        <strain evidence="9">zg-Y462</strain>
        <strain evidence="7">Zg-Y462</strain>
    </source>
</reference>
<dbReference type="RefSeq" id="WP_227927764.1">
    <property type="nucleotide sequence ID" value="NZ_CP094984.1"/>
</dbReference>
<evidence type="ECO:0000256" key="1">
    <source>
        <dbReference type="ARBA" id="ARBA00004141"/>
    </source>
</evidence>
<dbReference type="PANTHER" id="PTHR10361:SF28">
    <property type="entry name" value="P3 PROTEIN-RELATED"/>
    <property type="match status" value="1"/>
</dbReference>
<dbReference type="GO" id="GO:0016020">
    <property type="term" value="C:membrane"/>
    <property type="evidence" value="ECO:0007669"/>
    <property type="project" value="UniProtKB-SubCell"/>
</dbReference>
<dbReference type="InterPro" id="IPR004710">
    <property type="entry name" value="Bilac:Na_transpt"/>
</dbReference>
<keyword evidence="4 6" id="KW-0472">Membrane</keyword>
<name>A0A9X1M5T5_9MICC</name>
<dbReference type="AlphaFoldDB" id="A0A9X1M5T5"/>
<feature type="transmembrane region" description="Helical" evidence="6">
    <location>
        <begin position="47"/>
        <end position="70"/>
    </location>
</feature>
<evidence type="ECO:0000313" key="7">
    <source>
        <dbReference type="EMBL" id="MCC3271400.1"/>
    </source>
</evidence>
<feature type="transmembrane region" description="Helical" evidence="6">
    <location>
        <begin position="181"/>
        <end position="200"/>
    </location>
</feature>
<protein>
    <submittedName>
        <fullName evidence="7">Bile acid:sodium symporter family protein</fullName>
    </submittedName>
</protein>
<keyword evidence="9" id="KW-1185">Reference proteome</keyword>
<dbReference type="Proteomes" id="UP000829758">
    <property type="component" value="Chromosome"/>
</dbReference>
<dbReference type="EMBL" id="CP094984">
    <property type="protein sequence ID" value="UON90822.1"/>
    <property type="molecule type" value="Genomic_DNA"/>
</dbReference>
<feature type="transmembrane region" description="Helical" evidence="6">
    <location>
        <begin position="274"/>
        <end position="292"/>
    </location>
</feature>
<feature type="transmembrane region" description="Helical" evidence="6">
    <location>
        <begin position="76"/>
        <end position="96"/>
    </location>
</feature>
<evidence type="ECO:0000313" key="10">
    <source>
        <dbReference type="Proteomes" id="UP001155145"/>
    </source>
</evidence>
<feature type="transmembrane region" description="Helical" evidence="6">
    <location>
        <begin position="248"/>
        <end position="268"/>
    </location>
</feature>
<dbReference type="Proteomes" id="UP001155145">
    <property type="component" value="Unassembled WGS sequence"/>
</dbReference>
<dbReference type="Gene3D" id="1.20.1530.20">
    <property type="match status" value="1"/>
</dbReference>
<dbReference type="PANTHER" id="PTHR10361">
    <property type="entry name" value="SODIUM-BILE ACID COTRANSPORTER"/>
    <property type="match status" value="1"/>
</dbReference>
<feature type="region of interest" description="Disordered" evidence="5">
    <location>
        <begin position="301"/>
        <end position="326"/>
    </location>
</feature>
<feature type="transmembrane region" description="Helical" evidence="6">
    <location>
        <begin position="103"/>
        <end position="129"/>
    </location>
</feature>
<evidence type="ECO:0000256" key="6">
    <source>
        <dbReference type="SAM" id="Phobius"/>
    </source>
</evidence>
<evidence type="ECO:0000256" key="5">
    <source>
        <dbReference type="SAM" id="MobiDB-lite"/>
    </source>
</evidence>
<organism evidence="7 10">
    <name type="scientific">Arthrobacter zhangbolii</name>
    <dbReference type="NCBI Taxonomy" id="2886936"/>
    <lineage>
        <taxon>Bacteria</taxon>
        <taxon>Bacillati</taxon>
        <taxon>Actinomycetota</taxon>
        <taxon>Actinomycetes</taxon>
        <taxon>Micrococcales</taxon>
        <taxon>Micrococcaceae</taxon>
        <taxon>Arthrobacter</taxon>
    </lineage>
</organism>
<dbReference type="EMBL" id="JAJFZT010000001">
    <property type="protein sequence ID" value="MCC3271400.1"/>
    <property type="molecule type" value="Genomic_DNA"/>
</dbReference>
<evidence type="ECO:0000313" key="9">
    <source>
        <dbReference type="Proteomes" id="UP000829758"/>
    </source>
</evidence>
<dbReference type="Pfam" id="PF01758">
    <property type="entry name" value="SBF"/>
    <property type="match status" value="1"/>
</dbReference>
<dbReference type="InterPro" id="IPR038770">
    <property type="entry name" value="Na+/solute_symporter_sf"/>
</dbReference>
<evidence type="ECO:0000256" key="2">
    <source>
        <dbReference type="ARBA" id="ARBA00022692"/>
    </source>
</evidence>
<keyword evidence="2 6" id="KW-0812">Transmembrane</keyword>
<keyword evidence="3 6" id="KW-1133">Transmembrane helix</keyword>
<feature type="transmembrane region" description="Helical" evidence="6">
    <location>
        <begin position="149"/>
        <end position="169"/>
    </location>
</feature>
<comment type="subcellular location">
    <subcellularLocation>
        <location evidence="1">Membrane</location>
        <topology evidence="1">Multi-pass membrane protein</topology>
    </subcellularLocation>
</comment>
<gene>
    <name evidence="7" type="ORF">LJ755_01475</name>
    <name evidence="8" type="ORF">MUK71_09205</name>
</gene>
<feature type="transmembrane region" description="Helical" evidence="6">
    <location>
        <begin position="6"/>
        <end position="31"/>
    </location>
</feature>
<feature type="transmembrane region" description="Helical" evidence="6">
    <location>
        <begin position="212"/>
        <end position="236"/>
    </location>
</feature>
<accession>A0A9X1M5T5</accession>
<evidence type="ECO:0000256" key="3">
    <source>
        <dbReference type="ARBA" id="ARBA00022989"/>
    </source>
</evidence>
<evidence type="ECO:0000313" key="8">
    <source>
        <dbReference type="EMBL" id="UON90822.1"/>
    </source>
</evidence>
<sequence>MSIDDVVLSFTPGSLVILNVVLAVIILGIALEVRPADFQTVLRSPKAVLVGIAAQYLVLPAVTVGLALLLNVPASIALGMILVACCPPGGISNVLTHRAHGNVALSASMTAVSNLVAIAVMPLNVALWARLNPGTESLMREFSLDRWEMLIQVLLIIGLPFALGMPLARRYPRITDKVRPWVQRIGLIALLVFIVSGTASNLGPLREHLGTIFLVVLLHDAVALAVGYWTAAAVRLDEPSRRAFAFEVGARNTGLGLGLTLTFFAGLGGMAMVAAWWGIWDILAGLLLAAWWRRRDARAGRAAAQPPDAEPPAAEPPAAATNGADR</sequence>